<protein>
    <submittedName>
        <fullName evidence="1">Uncharacterized protein YcaQ</fullName>
    </submittedName>
</protein>
<gene>
    <name evidence="1" type="ORF">JOF47_002185</name>
</gene>
<dbReference type="RefSeq" id="WP_209997596.1">
    <property type="nucleotide sequence ID" value="NZ_BAAAJY010000002.1"/>
</dbReference>
<dbReference type="EMBL" id="JAGIOF010000001">
    <property type="protein sequence ID" value="MBP2386674.1"/>
    <property type="molecule type" value="Genomic_DNA"/>
</dbReference>
<dbReference type="PANTHER" id="PTHR30528">
    <property type="entry name" value="CYTOPLASMIC PROTEIN"/>
    <property type="match status" value="1"/>
</dbReference>
<keyword evidence="2" id="KW-1185">Reference proteome</keyword>
<evidence type="ECO:0000313" key="2">
    <source>
        <dbReference type="Proteomes" id="UP001296993"/>
    </source>
</evidence>
<organism evidence="1 2">
    <name type="scientific">Paeniglutamicibacter kerguelensis</name>
    <dbReference type="NCBI Taxonomy" id="254788"/>
    <lineage>
        <taxon>Bacteria</taxon>
        <taxon>Bacillati</taxon>
        <taxon>Actinomycetota</taxon>
        <taxon>Actinomycetes</taxon>
        <taxon>Micrococcales</taxon>
        <taxon>Micrococcaceae</taxon>
        <taxon>Paeniglutamicibacter</taxon>
    </lineage>
</organism>
<reference evidence="1 2" key="1">
    <citation type="submission" date="2021-03" db="EMBL/GenBank/DDBJ databases">
        <title>Sequencing the genomes of 1000 actinobacteria strains.</title>
        <authorList>
            <person name="Klenk H.-P."/>
        </authorList>
    </citation>
    <scope>NUCLEOTIDE SEQUENCE [LARGE SCALE GENOMIC DNA]</scope>
    <source>
        <strain evidence="1 2">DSM 15797</strain>
    </source>
</reference>
<comment type="caution">
    <text evidence="1">The sequence shown here is derived from an EMBL/GenBank/DDBJ whole genome shotgun (WGS) entry which is preliminary data.</text>
</comment>
<evidence type="ECO:0000313" key="1">
    <source>
        <dbReference type="EMBL" id="MBP2386674.1"/>
    </source>
</evidence>
<accession>A0ABS4XDX5</accession>
<dbReference type="Proteomes" id="UP001296993">
    <property type="component" value="Unassembled WGS sequence"/>
</dbReference>
<dbReference type="Pfam" id="PF06224">
    <property type="entry name" value="AlkZ-like"/>
    <property type="match status" value="1"/>
</dbReference>
<sequence length="410" mass="45814">MTTILSTSQARRIALAAQGLHRARPTAPVTIGAVGRTFNRLELLQIDSVNVLTRAQYLPLFSRLGPYETSLLDDLCVGKPRKVLEYWAHEASLVRSEHFADLVPWQRRTWPGSLGALDDAGHSLSSEIQGLLQSSPPLTAREVAEELGHEHRKETVEWGWNWSAVKRVLEALFAEGIITAAGRNKQFERRYTALDRVLPGYGNESEPVDPREAMERLLLASAKAHGVGTAHCLADYFRLPVRESAAVLEDLSERSMLVRTGVHGHKDTFYMLPGTVIPRRASARALLSPFDSLVFNRKRIQKLFNFNYRLEIYTPSEKRTYGYYVLPFLLGECLVGRVDVKADRLQKSLIVRGAYTEPDAPPETAGELAEELRLMAGWLGLETVEVSPRGNLAAALEFSLSSPKYADNHK</sequence>
<dbReference type="PANTHER" id="PTHR30528:SF0">
    <property type="entry name" value="CYTOPLASMIC PROTEIN"/>
    <property type="match status" value="1"/>
</dbReference>
<proteinExistence type="predicted"/>
<name>A0ABS4XDX5_9MICC</name>
<dbReference type="InterPro" id="IPR009351">
    <property type="entry name" value="AlkZ-like"/>
</dbReference>